<evidence type="ECO:0000313" key="2">
    <source>
        <dbReference type="Proteomes" id="UP000664044"/>
    </source>
</evidence>
<keyword evidence="2" id="KW-1185">Reference proteome</keyword>
<sequence>MRKNKKQLLFLHLIFPILLMVGCKSSKDYYFDKIKGTWEINEIYYNQKPYNDSLSLNVLFFEDEKFPVLTIPKTIEFERTTGIWGIETIDNVQYLRIETKNHRFNGLYRMNFFHNKKRGLLGVDLESDSMKIKAYKFPR</sequence>
<protein>
    <recommendedName>
        <fullName evidence="3">Lipocalin-like domain-containing protein</fullName>
    </recommendedName>
</protein>
<dbReference type="RefSeq" id="WP_207036206.1">
    <property type="nucleotide sequence ID" value="NZ_JAFLNL010000012.1"/>
</dbReference>
<dbReference type="EMBL" id="JAFLNL010000012">
    <property type="protein sequence ID" value="MBO0355782.1"/>
    <property type="molecule type" value="Genomic_DNA"/>
</dbReference>
<comment type="caution">
    <text evidence="1">The sequence shown here is derived from an EMBL/GenBank/DDBJ whole genome shotgun (WGS) entry which is preliminary data.</text>
</comment>
<dbReference type="PROSITE" id="PS51257">
    <property type="entry name" value="PROKAR_LIPOPROTEIN"/>
    <property type="match status" value="1"/>
</dbReference>
<evidence type="ECO:0008006" key="3">
    <source>
        <dbReference type="Google" id="ProtNLM"/>
    </source>
</evidence>
<accession>A0ABS3GB38</accession>
<organism evidence="1 2">
    <name type="scientific">Flagellimonas aurea</name>
    <dbReference type="NCBI Taxonomy" id="2915619"/>
    <lineage>
        <taxon>Bacteria</taxon>
        <taxon>Pseudomonadati</taxon>
        <taxon>Bacteroidota</taxon>
        <taxon>Flavobacteriia</taxon>
        <taxon>Flavobacteriales</taxon>
        <taxon>Flavobacteriaceae</taxon>
        <taxon>Flagellimonas</taxon>
    </lineage>
</organism>
<evidence type="ECO:0000313" key="1">
    <source>
        <dbReference type="EMBL" id="MBO0355782.1"/>
    </source>
</evidence>
<gene>
    <name evidence="1" type="ORF">J0656_17320</name>
</gene>
<name>A0ABS3GB38_9FLAO</name>
<dbReference type="Proteomes" id="UP000664044">
    <property type="component" value="Unassembled WGS sequence"/>
</dbReference>
<reference evidence="1 2" key="1">
    <citation type="submission" date="2021-03" db="EMBL/GenBank/DDBJ databases">
        <title>Muricauda lutimaris sp. nov. and Muricauda ruestringensis sp. nov, two marine members of the Flavobacteriaceae isolated from deep sea sediments of Western Pacific.</title>
        <authorList>
            <person name="Zhao S."/>
            <person name="Liu R."/>
        </authorList>
    </citation>
    <scope>NUCLEOTIDE SEQUENCE [LARGE SCALE GENOMIC DNA]</scope>
    <source>
        <strain evidence="1 2">BC31-1-A7</strain>
    </source>
</reference>
<proteinExistence type="predicted"/>